<dbReference type="Proteomes" id="UP000019486">
    <property type="component" value="Unassembled WGS sequence"/>
</dbReference>
<dbReference type="InterPro" id="IPR006058">
    <property type="entry name" value="2Fe2S_fd_BS"/>
</dbReference>
<dbReference type="InterPro" id="IPR001433">
    <property type="entry name" value="OxRdtase_FAD/NAD-bd"/>
</dbReference>
<dbReference type="InterPro" id="IPR008333">
    <property type="entry name" value="Cbr1-like_FAD-bd_dom"/>
</dbReference>
<dbReference type="PANTHER" id="PTHR47354:SF6">
    <property type="entry name" value="NADH OXIDOREDUCTASE HCR"/>
    <property type="match status" value="1"/>
</dbReference>
<name>W9H8V3_9PROT</name>
<keyword evidence="6" id="KW-0560">Oxidoreductase</keyword>
<dbReference type="InterPro" id="IPR017938">
    <property type="entry name" value="Riboflavin_synthase-like_b-brl"/>
</dbReference>
<comment type="cofactor">
    <cofactor evidence="1">
        <name>FAD</name>
        <dbReference type="ChEBI" id="CHEBI:57692"/>
    </cofactor>
</comment>
<dbReference type="AlphaFoldDB" id="W9H8V3"/>
<dbReference type="PATRIC" id="fig|1385369.3.peg.415"/>
<sequence>MTTEAPTLQKSLEDTLASQVTRELPGWDAEIDDVLVCRQVRDETHDVKTFVFSAREPRLFRYKPGQFITLDLPIGGQVINRCYTISSAPTRGHLISITVKRVPGGTVSNWLHDTLKPGMELRAVGPLGDFTAFDHPAPKFLFLSGGSGVTPLMSMARTYHDLAQDRDIVFVHSARSPADIIFRTELDLMARNLPRFSVAHVCETTEGERTWSGFRGRLTLPMLRLIAPDLMDRTILTCGPSPYMAAVRAMLREAGFDMGRYHEESFNFEELAEAQPDAAAASAIVPVPPPAQIPPVQTAMPATRTFRVEFAKTGRVIECAADTNILTAARTAGMRLPSSCTKGLCGTCKSKLVSGAVDMKHAGGIRQREIDAGQVLLCCSKPTSDVVVDR</sequence>
<dbReference type="Gene3D" id="2.40.30.10">
    <property type="entry name" value="Translation factors"/>
    <property type="match status" value="1"/>
</dbReference>
<reference evidence="12 13" key="1">
    <citation type="submission" date="2013-08" db="EMBL/GenBank/DDBJ databases">
        <title>The genome sequence of Skermanella stibiiresistens.</title>
        <authorList>
            <person name="Zhu W."/>
            <person name="Wang G."/>
        </authorList>
    </citation>
    <scope>NUCLEOTIDE SEQUENCE [LARGE SCALE GENOMIC DNA]</scope>
    <source>
        <strain evidence="12 13">SB22</strain>
    </source>
</reference>
<keyword evidence="7" id="KW-0408">Iron</keyword>
<comment type="similarity">
    <text evidence="9">In the N-terminal section; belongs to the FAD-binding oxidoreductase type 6 family.</text>
</comment>
<dbReference type="SUPFAM" id="SSF54292">
    <property type="entry name" value="2Fe-2S ferredoxin-like"/>
    <property type="match status" value="1"/>
</dbReference>
<gene>
    <name evidence="12" type="ORF">N825_02115</name>
</gene>
<evidence type="ECO:0000256" key="4">
    <source>
        <dbReference type="ARBA" id="ARBA00022723"/>
    </source>
</evidence>
<evidence type="ECO:0000313" key="12">
    <source>
        <dbReference type="EMBL" id="EWY42685.1"/>
    </source>
</evidence>
<evidence type="ECO:0000313" key="13">
    <source>
        <dbReference type="Proteomes" id="UP000019486"/>
    </source>
</evidence>
<evidence type="ECO:0000259" key="11">
    <source>
        <dbReference type="PROSITE" id="PS51384"/>
    </source>
</evidence>
<dbReference type="SUPFAM" id="SSF63380">
    <property type="entry name" value="Riboflavin synthase domain-like"/>
    <property type="match status" value="1"/>
</dbReference>
<dbReference type="Gene3D" id="3.10.20.30">
    <property type="match status" value="1"/>
</dbReference>
<dbReference type="PRINTS" id="PR00410">
    <property type="entry name" value="PHEHYDRXLASE"/>
</dbReference>
<keyword evidence="4" id="KW-0479">Metal-binding</keyword>
<dbReference type="InterPro" id="IPR039261">
    <property type="entry name" value="FNR_nucleotide-bd"/>
</dbReference>
<dbReference type="Pfam" id="PF00175">
    <property type="entry name" value="NAD_binding_1"/>
    <property type="match status" value="1"/>
</dbReference>
<keyword evidence="5" id="KW-0274">FAD</keyword>
<evidence type="ECO:0000256" key="1">
    <source>
        <dbReference type="ARBA" id="ARBA00001974"/>
    </source>
</evidence>
<accession>W9H8V3</accession>
<dbReference type="CDD" id="cd00207">
    <property type="entry name" value="fer2"/>
    <property type="match status" value="1"/>
</dbReference>
<dbReference type="Gene3D" id="3.40.50.80">
    <property type="entry name" value="Nucleotide-binding domain of ferredoxin-NADP reductase (FNR) module"/>
    <property type="match status" value="1"/>
</dbReference>
<keyword evidence="3" id="KW-0001">2Fe-2S</keyword>
<dbReference type="CDD" id="cd06215">
    <property type="entry name" value="FNR_iron_sulfur_binding_1"/>
    <property type="match status" value="1"/>
</dbReference>
<feature type="domain" description="2Fe-2S ferredoxin-type" evidence="10">
    <location>
        <begin position="306"/>
        <end position="390"/>
    </location>
</feature>
<dbReference type="InterPro" id="IPR036010">
    <property type="entry name" value="2Fe-2S_ferredoxin-like_sf"/>
</dbReference>
<dbReference type="Pfam" id="PF00111">
    <property type="entry name" value="Fer2"/>
    <property type="match status" value="1"/>
</dbReference>
<evidence type="ECO:0000259" key="10">
    <source>
        <dbReference type="PROSITE" id="PS51085"/>
    </source>
</evidence>
<dbReference type="GO" id="GO:0046872">
    <property type="term" value="F:metal ion binding"/>
    <property type="evidence" value="ECO:0007669"/>
    <property type="project" value="UniProtKB-KW"/>
</dbReference>
<dbReference type="InterPro" id="IPR012675">
    <property type="entry name" value="Beta-grasp_dom_sf"/>
</dbReference>
<evidence type="ECO:0000256" key="7">
    <source>
        <dbReference type="ARBA" id="ARBA00023004"/>
    </source>
</evidence>
<dbReference type="GO" id="GO:0016491">
    <property type="term" value="F:oxidoreductase activity"/>
    <property type="evidence" value="ECO:0007669"/>
    <property type="project" value="UniProtKB-KW"/>
</dbReference>
<dbReference type="STRING" id="1385369.N825_02115"/>
<dbReference type="GO" id="GO:0051537">
    <property type="term" value="F:2 iron, 2 sulfur cluster binding"/>
    <property type="evidence" value="ECO:0007669"/>
    <property type="project" value="UniProtKB-KW"/>
</dbReference>
<dbReference type="PROSITE" id="PS51085">
    <property type="entry name" value="2FE2S_FER_2"/>
    <property type="match status" value="1"/>
</dbReference>
<proteinExistence type="inferred from homology"/>
<comment type="caution">
    <text evidence="12">The sequence shown here is derived from an EMBL/GenBank/DDBJ whole genome shotgun (WGS) entry which is preliminary data.</text>
</comment>
<dbReference type="EMBL" id="AVFL01000001">
    <property type="protein sequence ID" value="EWY42685.1"/>
    <property type="molecule type" value="Genomic_DNA"/>
</dbReference>
<dbReference type="InterPro" id="IPR001041">
    <property type="entry name" value="2Fe-2S_ferredoxin-type"/>
</dbReference>
<evidence type="ECO:0000256" key="9">
    <source>
        <dbReference type="ARBA" id="ARBA00061434"/>
    </source>
</evidence>
<dbReference type="InterPro" id="IPR050415">
    <property type="entry name" value="MRET"/>
</dbReference>
<dbReference type="InterPro" id="IPR017927">
    <property type="entry name" value="FAD-bd_FR_type"/>
</dbReference>
<dbReference type="PANTHER" id="PTHR47354">
    <property type="entry name" value="NADH OXIDOREDUCTASE HCR"/>
    <property type="match status" value="1"/>
</dbReference>
<dbReference type="SUPFAM" id="SSF52343">
    <property type="entry name" value="Ferredoxin reductase-like, C-terminal NADP-linked domain"/>
    <property type="match status" value="1"/>
</dbReference>
<dbReference type="OrthoDB" id="9806195at2"/>
<dbReference type="PROSITE" id="PS51384">
    <property type="entry name" value="FAD_FR"/>
    <property type="match status" value="1"/>
</dbReference>
<evidence type="ECO:0000256" key="3">
    <source>
        <dbReference type="ARBA" id="ARBA00022714"/>
    </source>
</evidence>
<protein>
    <submittedName>
        <fullName evidence="12">Ferredoxin oxidoreductase</fullName>
    </submittedName>
</protein>
<dbReference type="Pfam" id="PF00970">
    <property type="entry name" value="FAD_binding_6"/>
    <property type="match status" value="1"/>
</dbReference>
<evidence type="ECO:0000256" key="5">
    <source>
        <dbReference type="ARBA" id="ARBA00022827"/>
    </source>
</evidence>
<keyword evidence="2" id="KW-0285">Flavoprotein</keyword>
<evidence type="ECO:0000256" key="8">
    <source>
        <dbReference type="ARBA" id="ARBA00023014"/>
    </source>
</evidence>
<keyword evidence="8" id="KW-0411">Iron-sulfur</keyword>
<feature type="domain" description="FAD-binding FR-type" evidence="11">
    <location>
        <begin position="30"/>
        <end position="133"/>
    </location>
</feature>
<organism evidence="12 13">
    <name type="scientific">Skermanella stibiiresistens SB22</name>
    <dbReference type="NCBI Taxonomy" id="1385369"/>
    <lineage>
        <taxon>Bacteria</taxon>
        <taxon>Pseudomonadati</taxon>
        <taxon>Pseudomonadota</taxon>
        <taxon>Alphaproteobacteria</taxon>
        <taxon>Rhodospirillales</taxon>
        <taxon>Azospirillaceae</taxon>
        <taxon>Skermanella</taxon>
    </lineage>
</organism>
<keyword evidence="13" id="KW-1185">Reference proteome</keyword>
<dbReference type="PROSITE" id="PS00197">
    <property type="entry name" value="2FE2S_FER_1"/>
    <property type="match status" value="1"/>
</dbReference>
<evidence type="ECO:0000256" key="6">
    <source>
        <dbReference type="ARBA" id="ARBA00023002"/>
    </source>
</evidence>
<evidence type="ECO:0000256" key="2">
    <source>
        <dbReference type="ARBA" id="ARBA00022630"/>
    </source>
</evidence>